<organism evidence="2 3">
    <name type="scientific">Rousettus aegyptiacus</name>
    <name type="common">Egyptian fruit bat</name>
    <name type="synonym">Pteropus aegyptiacus</name>
    <dbReference type="NCBI Taxonomy" id="9407"/>
    <lineage>
        <taxon>Eukaryota</taxon>
        <taxon>Metazoa</taxon>
        <taxon>Chordata</taxon>
        <taxon>Craniata</taxon>
        <taxon>Vertebrata</taxon>
        <taxon>Euteleostomi</taxon>
        <taxon>Mammalia</taxon>
        <taxon>Eutheria</taxon>
        <taxon>Laurasiatheria</taxon>
        <taxon>Chiroptera</taxon>
        <taxon>Yinpterochiroptera</taxon>
        <taxon>Pteropodoidea</taxon>
        <taxon>Pteropodidae</taxon>
        <taxon>Rousettinae</taxon>
        <taxon>Rousettus</taxon>
    </lineage>
</organism>
<accession>A0A7J8F0N2</accession>
<reference evidence="2 3" key="1">
    <citation type="journal article" date="2020" name="Nature">
        <title>Six reference-quality genomes reveal evolution of bat adaptations.</title>
        <authorList>
            <person name="Jebb D."/>
            <person name="Huang Z."/>
            <person name="Pippel M."/>
            <person name="Hughes G.M."/>
            <person name="Lavrichenko K."/>
            <person name="Devanna P."/>
            <person name="Winkler S."/>
            <person name="Jermiin L.S."/>
            <person name="Skirmuntt E.C."/>
            <person name="Katzourakis A."/>
            <person name="Burkitt-Gray L."/>
            <person name="Ray D.A."/>
            <person name="Sullivan K.A.M."/>
            <person name="Roscito J.G."/>
            <person name="Kirilenko B.M."/>
            <person name="Davalos L.M."/>
            <person name="Corthals A.P."/>
            <person name="Power M.L."/>
            <person name="Jones G."/>
            <person name="Ransome R.D."/>
            <person name="Dechmann D.K.N."/>
            <person name="Locatelli A.G."/>
            <person name="Puechmaille S.J."/>
            <person name="Fedrigo O."/>
            <person name="Jarvis E.D."/>
            <person name="Hiller M."/>
            <person name="Vernes S.C."/>
            <person name="Myers E.W."/>
            <person name="Teeling E.C."/>
        </authorList>
    </citation>
    <scope>NUCLEOTIDE SEQUENCE [LARGE SCALE GENOMIC DNA]</scope>
    <source>
        <strain evidence="2">MRouAeg1</strain>
        <tissue evidence="2">Muscle</tissue>
    </source>
</reference>
<name>A0A7J8F0N2_ROUAE</name>
<gene>
    <name evidence="2" type="ORF">HJG63_012326</name>
</gene>
<proteinExistence type="predicted"/>
<feature type="transmembrane region" description="Helical" evidence="1">
    <location>
        <begin position="92"/>
        <end position="113"/>
    </location>
</feature>
<evidence type="ECO:0000313" key="3">
    <source>
        <dbReference type="Proteomes" id="UP000593571"/>
    </source>
</evidence>
<keyword evidence="1" id="KW-0812">Transmembrane</keyword>
<protein>
    <submittedName>
        <fullName evidence="2">Uncharacterized protein</fullName>
    </submittedName>
</protein>
<dbReference type="Proteomes" id="UP000593571">
    <property type="component" value="Unassembled WGS sequence"/>
</dbReference>
<keyword evidence="1" id="KW-1133">Transmembrane helix</keyword>
<comment type="caution">
    <text evidence="2">The sequence shown here is derived from an EMBL/GenBank/DDBJ whole genome shotgun (WGS) entry which is preliminary data.</text>
</comment>
<feature type="transmembrane region" description="Helical" evidence="1">
    <location>
        <begin position="125"/>
        <end position="146"/>
    </location>
</feature>
<dbReference type="AlphaFoldDB" id="A0A7J8F0N2"/>
<keyword evidence="1" id="KW-0472">Membrane</keyword>
<evidence type="ECO:0000313" key="2">
    <source>
        <dbReference type="EMBL" id="KAF6441176.1"/>
    </source>
</evidence>
<sequence length="148" mass="17163">MCKCLFGYGFSSLWGKYQVRRIAGSYGRPILSFLSNLHTVFHSGCTNLRSHQQCMRVPFSPHPLQHLLLLVLLITAILVSVRWYFIVVLICISLLASNVEHLFIYLLAVCMSSKEKFLFRSSARFLIRSFVFVVVVIESYEFFVYFGY</sequence>
<dbReference type="EMBL" id="JACASE010000008">
    <property type="protein sequence ID" value="KAF6441176.1"/>
    <property type="molecule type" value="Genomic_DNA"/>
</dbReference>
<evidence type="ECO:0000256" key="1">
    <source>
        <dbReference type="SAM" id="Phobius"/>
    </source>
</evidence>
<keyword evidence="3" id="KW-1185">Reference proteome</keyword>
<feature type="transmembrane region" description="Helical" evidence="1">
    <location>
        <begin position="67"/>
        <end position="86"/>
    </location>
</feature>